<dbReference type="PANTHER" id="PTHR32046:SF14">
    <property type="match status" value="1"/>
</dbReference>
<feature type="compositionally biased region" description="Acidic residues" evidence="2">
    <location>
        <begin position="1"/>
        <end position="11"/>
    </location>
</feature>
<sequence>MTSVEEDDSQNEEGAKSSAAAPLDTPATSSSRGNGKKALERSNIGKKNIRPLAEKMKKKARRVEVGGDRTPDIYELEKSAEFQEGESRVTKYNIGPARCGVEIDQKVLLVVGQTGAGKTTMINGLANYIYGVRWEDDFRFRVVTEKGDVNREDRSQSQTKEVTAYSFNYQEGMKISYHLIVVDTPGFGDSKGMSEDEENVIKPPLPGSPPHNIDFLIEAEKKKHPVMNEQLEQLKKVFSVWEKIQECENGSGTCTVLPDVSSILEEEGIDFESLGNESSGEEYNIEDPMSMIQTFKAVFLRIFGKNTKKM</sequence>
<comment type="similarity">
    <text evidence="1">Belongs to the TRAFAC class TrmE-Era-EngA-EngB-Septin-like GTPase superfamily. Septin GTPase family.</text>
</comment>
<dbReference type="GO" id="GO:0005525">
    <property type="term" value="F:GTP binding"/>
    <property type="evidence" value="ECO:0007669"/>
    <property type="project" value="UniProtKB-KW"/>
</dbReference>
<feature type="domain" description="Septin-type G" evidence="3">
    <location>
        <begin position="108"/>
        <end position="191"/>
    </location>
</feature>
<keyword evidence="1" id="KW-0342">GTP-binding</keyword>
<dbReference type="InterPro" id="IPR027417">
    <property type="entry name" value="P-loop_NTPase"/>
</dbReference>
<dbReference type="InterPro" id="IPR030379">
    <property type="entry name" value="G_SEPTIN_dom"/>
</dbReference>
<dbReference type="AlphaFoldDB" id="A0A7R8X671"/>
<protein>
    <recommendedName>
        <fullName evidence="3">Septin-type G domain-containing protein</fullName>
    </recommendedName>
</protein>
<organism evidence="4">
    <name type="scientific">Darwinula stevensoni</name>
    <dbReference type="NCBI Taxonomy" id="69355"/>
    <lineage>
        <taxon>Eukaryota</taxon>
        <taxon>Metazoa</taxon>
        <taxon>Ecdysozoa</taxon>
        <taxon>Arthropoda</taxon>
        <taxon>Crustacea</taxon>
        <taxon>Oligostraca</taxon>
        <taxon>Ostracoda</taxon>
        <taxon>Podocopa</taxon>
        <taxon>Podocopida</taxon>
        <taxon>Darwinulocopina</taxon>
        <taxon>Darwinuloidea</taxon>
        <taxon>Darwinulidae</taxon>
        <taxon>Darwinula</taxon>
    </lineage>
</organism>
<dbReference type="PANTHER" id="PTHR32046">
    <property type="entry name" value="G DOMAIN-CONTAINING PROTEIN"/>
    <property type="match status" value="1"/>
</dbReference>
<dbReference type="Proteomes" id="UP000677054">
    <property type="component" value="Unassembled WGS sequence"/>
</dbReference>
<keyword evidence="1" id="KW-0547">Nucleotide-binding</keyword>
<reference evidence="4" key="1">
    <citation type="submission" date="2020-11" db="EMBL/GenBank/DDBJ databases">
        <authorList>
            <person name="Tran Van P."/>
        </authorList>
    </citation>
    <scope>NUCLEOTIDE SEQUENCE</scope>
</reference>
<gene>
    <name evidence="4" type="ORF">DSTB1V02_LOCUS4687</name>
</gene>
<evidence type="ECO:0000256" key="1">
    <source>
        <dbReference type="RuleBase" id="RU004560"/>
    </source>
</evidence>
<dbReference type="OrthoDB" id="2386367at2759"/>
<evidence type="ECO:0000313" key="4">
    <source>
        <dbReference type="EMBL" id="CAD7244800.1"/>
    </source>
</evidence>
<dbReference type="SUPFAM" id="SSF52540">
    <property type="entry name" value="P-loop containing nucleoside triphosphate hydrolases"/>
    <property type="match status" value="1"/>
</dbReference>
<dbReference type="EMBL" id="LR900231">
    <property type="protein sequence ID" value="CAD7244800.1"/>
    <property type="molecule type" value="Genomic_DNA"/>
</dbReference>
<evidence type="ECO:0000313" key="5">
    <source>
        <dbReference type="Proteomes" id="UP000677054"/>
    </source>
</evidence>
<keyword evidence="5" id="KW-1185">Reference proteome</keyword>
<feature type="region of interest" description="Disordered" evidence="2">
    <location>
        <begin position="1"/>
        <end position="65"/>
    </location>
</feature>
<evidence type="ECO:0000259" key="3">
    <source>
        <dbReference type="Pfam" id="PF00735"/>
    </source>
</evidence>
<accession>A0A7R8X671</accession>
<dbReference type="Pfam" id="PF00735">
    <property type="entry name" value="Septin"/>
    <property type="match status" value="1"/>
</dbReference>
<name>A0A7R8X671_9CRUS</name>
<dbReference type="EMBL" id="CAJPEV010000714">
    <property type="protein sequence ID" value="CAG0887847.1"/>
    <property type="molecule type" value="Genomic_DNA"/>
</dbReference>
<dbReference type="Gene3D" id="3.40.50.300">
    <property type="entry name" value="P-loop containing nucleotide triphosphate hydrolases"/>
    <property type="match status" value="1"/>
</dbReference>
<evidence type="ECO:0000256" key="2">
    <source>
        <dbReference type="SAM" id="MobiDB-lite"/>
    </source>
</evidence>
<proteinExistence type="inferred from homology"/>